<keyword evidence="2" id="KW-1185">Reference proteome</keyword>
<gene>
    <name evidence="1" type="ORF">ACFO3A_08520</name>
</gene>
<dbReference type="GO" id="GO:0008168">
    <property type="term" value="F:methyltransferase activity"/>
    <property type="evidence" value="ECO:0007669"/>
    <property type="project" value="UniProtKB-KW"/>
</dbReference>
<dbReference type="SUPFAM" id="SSF53335">
    <property type="entry name" value="S-adenosyl-L-methionine-dependent methyltransferases"/>
    <property type="match status" value="1"/>
</dbReference>
<evidence type="ECO:0000313" key="1">
    <source>
        <dbReference type="EMBL" id="MFC4622258.1"/>
    </source>
</evidence>
<keyword evidence="1" id="KW-0808">Transferase</keyword>
<comment type="caution">
    <text evidence="1">The sequence shown here is derived from an EMBL/GenBank/DDBJ whole genome shotgun (WGS) entry which is preliminary data.</text>
</comment>
<dbReference type="Pfam" id="PF13578">
    <property type="entry name" value="Methyltransf_24"/>
    <property type="match status" value="1"/>
</dbReference>
<dbReference type="RefSeq" id="WP_377725622.1">
    <property type="nucleotide sequence ID" value="NZ_JBHSEW010000006.1"/>
</dbReference>
<evidence type="ECO:0000313" key="2">
    <source>
        <dbReference type="Proteomes" id="UP001595967"/>
    </source>
</evidence>
<sequence length="191" mass="21874">MNKAAEPAYSLKDIQGFRQRSDIVKLLKPGAIGVELGVAEGKFSETLLKTGYFTHLYSIDMWAGDRNHDTKEYKIALSRLLSFREINTTLRMKFDEALELFPDAFFDFIYVDGYAHTGEEGGATFENWWPKLKPGGIMAGDDYSPKWPLVIKAVDTFIANYHLEMAVLDFQKSDDRWSQYPSWVTVKPLEN</sequence>
<dbReference type="Proteomes" id="UP001595967">
    <property type="component" value="Unassembled WGS sequence"/>
</dbReference>
<keyword evidence="1" id="KW-0489">Methyltransferase</keyword>
<protein>
    <submittedName>
        <fullName evidence="1">Class I SAM-dependent methyltransferase</fullName>
        <ecNumber evidence="1">2.1.1.-</ecNumber>
    </submittedName>
</protein>
<reference evidence="2" key="1">
    <citation type="journal article" date="2019" name="Int. J. Syst. Evol. Microbiol.">
        <title>The Global Catalogue of Microorganisms (GCM) 10K type strain sequencing project: providing services to taxonomists for standard genome sequencing and annotation.</title>
        <authorList>
            <consortium name="The Broad Institute Genomics Platform"/>
            <consortium name="The Broad Institute Genome Sequencing Center for Infectious Disease"/>
            <person name="Wu L."/>
            <person name="Ma J."/>
        </authorList>
    </citation>
    <scope>NUCLEOTIDE SEQUENCE [LARGE SCALE GENOMIC DNA]</scope>
    <source>
        <strain evidence="2">JCM 11650</strain>
    </source>
</reference>
<dbReference type="GO" id="GO:0032259">
    <property type="term" value="P:methylation"/>
    <property type="evidence" value="ECO:0007669"/>
    <property type="project" value="UniProtKB-KW"/>
</dbReference>
<dbReference type="Gene3D" id="3.40.50.150">
    <property type="entry name" value="Vaccinia Virus protein VP39"/>
    <property type="match status" value="1"/>
</dbReference>
<organism evidence="1 2">
    <name type="scientific">Comamonas nitrativorans</name>
    <dbReference type="NCBI Taxonomy" id="108437"/>
    <lineage>
        <taxon>Bacteria</taxon>
        <taxon>Pseudomonadati</taxon>
        <taxon>Pseudomonadota</taxon>
        <taxon>Betaproteobacteria</taxon>
        <taxon>Burkholderiales</taxon>
        <taxon>Comamonadaceae</taxon>
        <taxon>Comamonas</taxon>
    </lineage>
</organism>
<name>A0ABV9GW68_9BURK</name>
<dbReference type="EMBL" id="JBHSEW010000006">
    <property type="protein sequence ID" value="MFC4622258.1"/>
    <property type="molecule type" value="Genomic_DNA"/>
</dbReference>
<dbReference type="CDD" id="cd02440">
    <property type="entry name" value="AdoMet_MTases"/>
    <property type="match status" value="1"/>
</dbReference>
<accession>A0ABV9GW68</accession>
<dbReference type="EC" id="2.1.1.-" evidence="1"/>
<dbReference type="InterPro" id="IPR029063">
    <property type="entry name" value="SAM-dependent_MTases_sf"/>
</dbReference>
<proteinExistence type="predicted"/>